<comment type="caution">
    <text evidence="1">The sequence shown here is derived from an EMBL/GenBank/DDBJ whole genome shotgun (WGS) entry which is preliminary data.</text>
</comment>
<proteinExistence type="predicted"/>
<protein>
    <submittedName>
        <fullName evidence="1">Uncharacterized protein</fullName>
    </submittedName>
</protein>
<dbReference type="AlphaFoldDB" id="A0A0F9NCI6"/>
<organism evidence="1">
    <name type="scientific">marine sediment metagenome</name>
    <dbReference type="NCBI Taxonomy" id="412755"/>
    <lineage>
        <taxon>unclassified sequences</taxon>
        <taxon>metagenomes</taxon>
        <taxon>ecological metagenomes</taxon>
    </lineage>
</organism>
<reference evidence="1" key="1">
    <citation type="journal article" date="2015" name="Nature">
        <title>Complex archaea that bridge the gap between prokaryotes and eukaryotes.</title>
        <authorList>
            <person name="Spang A."/>
            <person name="Saw J.H."/>
            <person name="Jorgensen S.L."/>
            <person name="Zaremba-Niedzwiedzka K."/>
            <person name="Martijn J."/>
            <person name="Lind A.E."/>
            <person name="van Eijk R."/>
            <person name="Schleper C."/>
            <person name="Guy L."/>
            <person name="Ettema T.J."/>
        </authorList>
    </citation>
    <scope>NUCLEOTIDE SEQUENCE</scope>
</reference>
<accession>A0A0F9NCI6</accession>
<gene>
    <name evidence="1" type="ORF">LCGC14_1353280</name>
</gene>
<evidence type="ECO:0000313" key="1">
    <source>
        <dbReference type="EMBL" id="KKM79102.1"/>
    </source>
</evidence>
<sequence length="48" mass="5703">MEEIIIDLKKILVKIEKKDDPTASEEYRDRLGEVHDIVFDCIEQIEEI</sequence>
<name>A0A0F9NCI6_9ZZZZ</name>
<dbReference type="EMBL" id="LAZR01008384">
    <property type="protein sequence ID" value="KKM79102.1"/>
    <property type="molecule type" value="Genomic_DNA"/>
</dbReference>